<evidence type="ECO:0000313" key="20">
    <source>
        <dbReference type="EMBL" id="ARJ49881.1"/>
    </source>
</evidence>
<keyword evidence="7 17" id="KW-0547">Nucleotide-binding</keyword>
<comment type="subcellular location">
    <subcellularLocation>
        <location evidence="1">Cell membrane</location>
        <topology evidence="1">Multi-pass membrane protein</topology>
    </subcellularLocation>
</comment>
<keyword evidence="9 17" id="KW-0067">ATP-binding</keyword>
<dbReference type="GO" id="GO:0046872">
    <property type="term" value="F:metal ion binding"/>
    <property type="evidence" value="ECO:0007669"/>
    <property type="project" value="UniProtKB-KW"/>
</dbReference>
<dbReference type="RefSeq" id="WP_085235966.1">
    <property type="nucleotide sequence ID" value="NZ_CP020773.1"/>
</dbReference>
<proteinExistence type="inferred from homology"/>
<dbReference type="GO" id="GO:0005524">
    <property type="term" value="F:ATP binding"/>
    <property type="evidence" value="ECO:0007669"/>
    <property type="project" value="UniProtKB-KW"/>
</dbReference>
<keyword evidence="8 20" id="KW-0418">Kinase</keyword>
<dbReference type="InterPro" id="IPR036945">
    <property type="entry name" value="DAGK_sf"/>
</dbReference>
<dbReference type="GO" id="GO:0005886">
    <property type="term" value="C:plasma membrane"/>
    <property type="evidence" value="ECO:0007669"/>
    <property type="project" value="UniProtKB-SubCell"/>
</dbReference>
<dbReference type="InterPro" id="IPR000829">
    <property type="entry name" value="DAGK"/>
</dbReference>
<evidence type="ECO:0000313" key="21">
    <source>
        <dbReference type="Proteomes" id="UP000242864"/>
    </source>
</evidence>
<protein>
    <submittedName>
        <fullName evidence="20">Diacylglycerol kinase</fullName>
    </submittedName>
</protein>
<evidence type="ECO:0000256" key="7">
    <source>
        <dbReference type="ARBA" id="ARBA00022741"/>
    </source>
</evidence>
<feature type="binding site" evidence="17">
    <location>
        <begin position="75"/>
        <end position="77"/>
    </location>
    <ligand>
        <name>ATP</name>
        <dbReference type="ChEBI" id="CHEBI:30616"/>
    </ligand>
</feature>
<feature type="binding site" evidence="17">
    <location>
        <position position="6"/>
    </location>
    <ligand>
        <name>ATP</name>
        <dbReference type="ChEBI" id="CHEBI:30616"/>
    </ligand>
</feature>
<evidence type="ECO:0000256" key="6">
    <source>
        <dbReference type="ARBA" id="ARBA00022692"/>
    </source>
</evidence>
<dbReference type="CDD" id="cd14265">
    <property type="entry name" value="UDPK_IM_like"/>
    <property type="match status" value="1"/>
</dbReference>
<keyword evidence="18" id="KW-0460">Magnesium</keyword>
<evidence type="ECO:0000256" key="11">
    <source>
        <dbReference type="ARBA" id="ARBA00023098"/>
    </source>
</evidence>
<dbReference type="GO" id="GO:0016301">
    <property type="term" value="F:kinase activity"/>
    <property type="evidence" value="ECO:0007669"/>
    <property type="project" value="UniProtKB-KW"/>
</dbReference>
<dbReference type="PANTHER" id="PTHR34299:SF1">
    <property type="entry name" value="DIACYLGLYCEROL KINASE"/>
    <property type="match status" value="1"/>
</dbReference>
<feature type="binding site" evidence="17">
    <location>
        <begin position="84"/>
        <end position="85"/>
    </location>
    <ligand>
        <name>ATP</name>
        <dbReference type="ChEBI" id="CHEBI:30616"/>
    </ligand>
</feature>
<evidence type="ECO:0000256" key="2">
    <source>
        <dbReference type="ARBA" id="ARBA00005967"/>
    </source>
</evidence>
<evidence type="ECO:0000256" key="3">
    <source>
        <dbReference type="ARBA" id="ARBA00022475"/>
    </source>
</evidence>
<feature type="binding site" evidence="16">
    <location>
        <position position="59"/>
    </location>
    <ligand>
        <name>substrate</name>
    </ligand>
</feature>
<keyword evidence="10 19" id="KW-1133">Transmembrane helix</keyword>
<evidence type="ECO:0000256" key="10">
    <source>
        <dbReference type="ARBA" id="ARBA00022989"/>
    </source>
</evidence>
<dbReference type="Gene3D" id="1.10.287.3610">
    <property type="match status" value="1"/>
</dbReference>
<comment type="similarity">
    <text evidence="2">Belongs to the bacterial diacylglycerol kinase family.</text>
</comment>
<gene>
    <name evidence="20" type="ORF">B5P37_00205</name>
</gene>
<keyword evidence="12 19" id="KW-0472">Membrane</keyword>
<evidence type="ECO:0000256" key="13">
    <source>
        <dbReference type="ARBA" id="ARBA00023209"/>
    </source>
</evidence>
<accession>A0AAC9RMR9</accession>
<evidence type="ECO:0000256" key="15">
    <source>
        <dbReference type="PIRSR" id="PIRSR600829-1"/>
    </source>
</evidence>
<keyword evidence="3" id="KW-1003">Cell membrane</keyword>
<sequence length="114" mass="13187">MRRFKYAIEGCYTILRKDRHFLYHIVVTCFVIILGWWLSLSMTEWLFIVLSIFLVLISEALNTAIEYVVDMTTEEFHLYAKYAKDIAAFSVLLAALFALITGSTILIPKLISML</sequence>
<evidence type="ECO:0000256" key="5">
    <source>
        <dbReference type="ARBA" id="ARBA00022679"/>
    </source>
</evidence>
<evidence type="ECO:0000256" key="14">
    <source>
        <dbReference type="ARBA" id="ARBA00023264"/>
    </source>
</evidence>
<evidence type="ECO:0000256" key="1">
    <source>
        <dbReference type="ARBA" id="ARBA00004651"/>
    </source>
</evidence>
<feature type="binding site" evidence="18">
    <location>
        <position position="66"/>
    </location>
    <ligand>
        <name>a divalent metal cation</name>
        <dbReference type="ChEBI" id="CHEBI:60240"/>
    </ligand>
</feature>
<feature type="active site" description="Proton acceptor" evidence="15">
    <location>
        <position position="59"/>
    </location>
</feature>
<evidence type="ECO:0000256" key="18">
    <source>
        <dbReference type="PIRSR" id="PIRSR600829-4"/>
    </source>
</evidence>
<comment type="cofactor">
    <cofactor evidence="18">
        <name>Mg(2+)</name>
        <dbReference type="ChEBI" id="CHEBI:18420"/>
    </cofactor>
    <text evidence="18">Mn(2+), Zn(2+), Cd(2+) and Co(2+) support activity to lesser extents.</text>
</comment>
<dbReference type="Pfam" id="PF01219">
    <property type="entry name" value="DAGK_prokar"/>
    <property type="match status" value="1"/>
</dbReference>
<dbReference type="KEGG" id="slz:B5P37_00205"/>
<keyword evidence="21" id="KW-1185">Reference proteome</keyword>
<reference evidence="20 21" key="1">
    <citation type="submission" date="2017-04" db="EMBL/GenBank/DDBJ databases">
        <authorList>
            <person name="Veseli I.A."/>
            <person name="Tang C."/>
            <person name="Pombert J.-F."/>
        </authorList>
    </citation>
    <scope>NUCLEOTIDE SEQUENCE [LARGE SCALE GENOMIC DNA]</scope>
    <source>
        <strain evidence="20 21">ATCC 700373</strain>
    </source>
</reference>
<name>A0AAC9RMR9_9STAP</name>
<keyword evidence="11" id="KW-0443">Lipid metabolism</keyword>
<keyword evidence="6 19" id="KW-0812">Transmembrane</keyword>
<dbReference type="PANTHER" id="PTHR34299">
    <property type="entry name" value="DIACYLGLYCEROL KINASE"/>
    <property type="match status" value="1"/>
</dbReference>
<evidence type="ECO:0000256" key="19">
    <source>
        <dbReference type="SAM" id="Phobius"/>
    </source>
</evidence>
<organism evidence="20 21">
    <name type="scientific">Staphylococcus lutrae</name>
    <dbReference type="NCBI Taxonomy" id="155085"/>
    <lineage>
        <taxon>Bacteria</taxon>
        <taxon>Bacillati</taxon>
        <taxon>Bacillota</taxon>
        <taxon>Bacilli</taxon>
        <taxon>Bacillales</taxon>
        <taxon>Staphylococcaceae</taxon>
        <taxon>Staphylococcus</taxon>
    </lineage>
</organism>
<feature type="binding site" evidence="17">
    <location>
        <position position="66"/>
    </location>
    <ligand>
        <name>ATP</name>
        <dbReference type="ChEBI" id="CHEBI:30616"/>
    </ligand>
</feature>
<evidence type="ECO:0000256" key="9">
    <source>
        <dbReference type="ARBA" id="ARBA00022840"/>
    </source>
</evidence>
<evidence type="ECO:0000256" key="8">
    <source>
        <dbReference type="ARBA" id="ARBA00022777"/>
    </source>
</evidence>
<keyword evidence="14" id="KW-1208">Phospholipid metabolism</keyword>
<evidence type="ECO:0000256" key="4">
    <source>
        <dbReference type="ARBA" id="ARBA00022516"/>
    </source>
</evidence>
<keyword evidence="13" id="KW-0594">Phospholipid biosynthesis</keyword>
<keyword evidence="5" id="KW-0808">Transferase</keyword>
<dbReference type="EMBL" id="CP020773">
    <property type="protein sequence ID" value="ARJ49881.1"/>
    <property type="molecule type" value="Genomic_DNA"/>
</dbReference>
<evidence type="ECO:0000256" key="17">
    <source>
        <dbReference type="PIRSR" id="PIRSR600829-3"/>
    </source>
</evidence>
<dbReference type="GO" id="GO:0008654">
    <property type="term" value="P:phospholipid biosynthetic process"/>
    <property type="evidence" value="ECO:0007669"/>
    <property type="project" value="UniProtKB-KW"/>
</dbReference>
<feature type="transmembrane region" description="Helical" evidence="19">
    <location>
        <begin position="45"/>
        <end position="65"/>
    </location>
</feature>
<dbReference type="PROSITE" id="PS01069">
    <property type="entry name" value="DAGK_PROKAR"/>
    <property type="match status" value="1"/>
</dbReference>
<evidence type="ECO:0000256" key="16">
    <source>
        <dbReference type="PIRSR" id="PIRSR600829-2"/>
    </source>
</evidence>
<dbReference type="AlphaFoldDB" id="A0AAC9RMR9"/>
<keyword evidence="4" id="KW-0444">Lipid biosynthesis</keyword>
<feature type="transmembrane region" description="Helical" evidence="19">
    <location>
        <begin position="21"/>
        <end position="39"/>
    </location>
</feature>
<dbReference type="Proteomes" id="UP000242864">
    <property type="component" value="Chromosome"/>
</dbReference>
<keyword evidence="18" id="KW-0479">Metal-binding</keyword>
<evidence type="ECO:0000256" key="12">
    <source>
        <dbReference type="ARBA" id="ARBA00023136"/>
    </source>
</evidence>
<feature type="transmembrane region" description="Helical" evidence="19">
    <location>
        <begin position="86"/>
        <end position="107"/>
    </location>
</feature>
<dbReference type="InterPro" id="IPR033717">
    <property type="entry name" value="UDPK"/>
</dbReference>